<gene>
    <name evidence="1" type="ORF">ACFOZ4_38255</name>
</gene>
<dbReference type="Proteomes" id="UP001595816">
    <property type="component" value="Unassembled WGS sequence"/>
</dbReference>
<name>A0ABV8LZE6_9ACTN</name>
<reference evidence="2" key="1">
    <citation type="journal article" date="2019" name="Int. J. Syst. Evol. Microbiol.">
        <title>The Global Catalogue of Microorganisms (GCM) 10K type strain sequencing project: providing services to taxonomists for standard genome sequencing and annotation.</title>
        <authorList>
            <consortium name="The Broad Institute Genomics Platform"/>
            <consortium name="The Broad Institute Genome Sequencing Center for Infectious Disease"/>
            <person name="Wu L."/>
            <person name="Ma J."/>
        </authorList>
    </citation>
    <scope>NUCLEOTIDE SEQUENCE [LARGE SCALE GENOMIC DNA]</scope>
    <source>
        <strain evidence="2">CGMCC 4.7289</strain>
    </source>
</reference>
<comment type="caution">
    <text evidence="1">The sequence shown here is derived from an EMBL/GenBank/DDBJ whole genome shotgun (WGS) entry which is preliminary data.</text>
</comment>
<protein>
    <recommendedName>
        <fullName evidence="3">DNRLRE domain-containing protein</fullName>
    </recommendedName>
</protein>
<organism evidence="1 2">
    <name type="scientific">Hamadaea flava</name>
    <dbReference type="NCBI Taxonomy" id="1742688"/>
    <lineage>
        <taxon>Bacteria</taxon>
        <taxon>Bacillati</taxon>
        <taxon>Actinomycetota</taxon>
        <taxon>Actinomycetes</taxon>
        <taxon>Micromonosporales</taxon>
        <taxon>Micromonosporaceae</taxon>
        <taxon>Hamadaea</taxon>
    </lineage>
</organism>
<dbReference type="EMBL" id="JBHSAY010000031">
    <property type="protein sequence ID" value="MFC4136486.1"/>
    <property type="molecule type" value="Genomic_DNA"/>
</dbReference>
<evidence type="ECO:0000313" key="2">
    <source>
        <dbReference type="Proteomes" id="UP001595816"/>
    </source>
</evidence>
<evidence type="ECO:0008006" key="3">
    <source>
        <dbReference type="Google" id="ProtNLM"/>
    </source>
</evidence>
<proteinExistence type="predicted"/>
<accession>A0ABV8LZE6</accession>
<sequence length="797" mass="84573">MFSLHGEDSGRRLRSVYRGIARLTAAAVAGTALTAAMAQPAAAASIQALHPVAWAYTDSREPTVAHFKAAEPVPIGSWRDDAGKHHKSRGYFTFDLSGLSGQTILEANAFAKDVVVEDCSKPRTWELWTTTPITSATTWTHAPTELTQIAVPGGYWCPASGFTMAVTDAVRQAVAAGETAVTLEIRVPEEHEGNIHLGRSIDPDVPMSVISNLPPTVPTNVKIDGQACGAELYVRWQSPVVTALVTDPDVSPVGIGSSVGAVFALWPTDAAAERQEWRLEPTVSSPFTARLSIPAERLTDGREYAIAVKGVDGNGGESEWTQECRFTVDRTGPATAPTVTSTDYPDDDQWTHGGPGITGKFVFDAAGDPDTTGFLWGESGAYRYVAADHPGGSAIVDYTPTRDGPQTLVVEAVDRAFNSSPDTRYYFLVKPTAPLITDLTPDAWVGDPHHLSLQPRMADVVKYRYQVDGAAEQEIAAAADGTAVLDVTPAQDGSVVYLYSVTADGVKSGTNWAFIWSDSTPVVTSADFPSNGPGPVVGTTVNFTFAPHSHGVVSYQYSTNDGESGEVVADAEGKATVSLVLRSAAIWLEVYSVTGDGTTSMPFNGYFVGTSIAPKVESTVYPAGARSGGPGTIGRFELTPTASNVVEYVYQFSYEAERVIPARADGSAAIDWAPTAAGWYHLTVRSRSTSGQLSDATEYAFEVDPRAPVITSPDCAYPTTVSPGQLCTFVLTNQLDGGADFVYQFEGADQQAAVIGPDGTATITWTATDGYYHSLTVRSRTTAGVLSGYTYTTILVG</sequence>
<keyword evidence="2" id="KW-1185">Reference proteome</keyword>
<evidence type="ECO:0000313" key="1">
    <source>
        <dbReference type="EMBL" id="MFC4136486.1"/>
    </source>
</evidence>
<dbReference type="RefSeq" id="WP_253758662.1">
    <property type="nucleotide sequence ID" value="NZ_JAMZDZ010000001.1"/>
</dbReference>